<protein>
    <submittedName>
        <fullName evidence="1">Uncharacterized protein</fullName>
    </submittedName>
</protein>
<organism evidence="1 2">
    <name type="scientific">Populus alba</name>
    <name type="common">White poplar</name>
    <dbReference type="NCBI Taxonomy" id="43335"/>
    <lineage>
        <taxon>Eukaryota</taxon>
        <taxon>Viridiplantae</taxon>
        <taxon>Streptophyta</taxon>
        <taxon>Embryophyta</taxon>
        <taxon>Tracheophyta</taxon>
        <taxon>Spermatophyta</taxon>
        <taxon>Magnoliopsida</taxon>
        <taxon>eudicotyledons</taxon>
        <taxon>Gunneridae</taxon>
        <taxon>Pentapetalae</taxon>
        <taxon>rosids</taxon>
        <taxon>fabids</taxon>
        <taxon>Malpighiales</taxon>
        <taxon>Salicaceae</taxon>
        <taxon>Saliceae</taxon>
        <taxon>Populus</taxon>
    </lineage>
</organism>
<sequence length="75" mass="8646">MLEEASDENNSFLHCTRGRQQSLPQLAIRLFFSWSVSETRLYQQCPRYFKDGLATLAQWMLRVPVGNGVGNPEKK</sequence>
<dbReference type="Proteomes" id="UP000309997">
    <property type="component" value="Unassembled WGS sequence"/>
</dbReference>
<evidence type="ECO:0000313" key="2">
    <source>
        <dbReference type="Proteomes" id="UP000309997"/>
    </source>
</evidence>
<reference evidence="1 2" key="1">
    <citation type="journal article" date="2024" name="Plant Biotechnol. J.">
        <title>Genome and CRISPR/Cas9 system of a widespread forest tree (Populus alba) in the world.</title>
        <authorList>
            <person name="Liu Y.J."/>
            <person name="Jiang P.F."/>
            <person name="Han X.M."/>
            <person name="Li X.Y."/>
            <person name="Wang H.M."/>
            <person name="Wang Y.J."/>
            <person name="Wang X.X."/>
            <person name="Zeng Q.Y."/>
        </authorList>
    </citation>
    <scope>NUCLEOTIDE SEQUENCE [LARGE SCALE GENOMIC DNA]</scope>
    <source>
        <strain evidence="2">cv. PAL-ZL1</strain>
    </source>
</reference>
<name>A0ACC4BK67_POPAL</name>
<proteinExistence type="predicted"/>
<accession>A0ACC4BK67</accession>
<evidence type="ECO:0000313" key="1">
    <source>
        <dbReference type="EMBL" id="KAL3578952.1"/>
    </source>
</evidence>
<keyword evidence="2" id="KW-1185">Reference proteome</keyword>
<gene>
    <name evidence="1" type="ORF">D5086_020456</name>
</gene>
<dbReference type="EMBL" id="RCHU02000010">
    <property type="protein sequence ID" value="KAL3578952.1"/>
    <property type="molecule type" value="Genomic_DNA"/>
</dbReference>
<comment type="caution">
    <text evidence="1">The sequence shown here is derived from an EMBL/GenBank/DDBJ whole genome shotgun (WGS) entry which is preliminary data.</text>
</comment>